<evidence type="ECO:0000313" key="2">
    <source>
        <dbReference type="EMBL" id="MBN7825721.1"/>
    </source>
</evidence>
<accession>A0A939IRP8</accession>
<dbReference type="EMBL" id="JAFKCV010000005">
    <property type="protein sequence ID" value="MBN7825721.1"/>
    <property type="molecule type" value="Genomic_DNA"/>
</dbReference>
<comment type="caution">
    <text evidence="2">The sequence shown here is derived from an EMBL/GenBank/DDBJ whole genome shotgun (WGS) entry which is preliminary data.</text>
</comment>
<dbReference type="AlphaFoldDB" id="A0A939IRP8"/>
<feature type="region of interest" description="Disordered" evidence="1">
    <location>
        <begin position="36"/>
        <end position="81"/>
    </location>
</feature>
<evidence type="ECO:0000313" key="3">
    <source>
        <dbReference type="Proteomes" id="UP000664654"/>
    </source>
</evidence>
<name>A0A939IRP8_9ALTE</name>
<sequence length="240" mass="26748">MWSEKRFSLFMLLGFGAVCFAVGLLSTRAFQPPLAEASVKPPPDAAQRLQASSPSPGKEAPVSVSPPHPQSSFTDSPGSVARAVNESIETATAPLPTKLYSNRIELSDEQKQELEQLINSHLPSPYAEMMSGPGGYVWQQDFLRFAKEDYDYHWGDSMRQQILDFIALNDESGALQVRSLVCKTTTCELRATLPEQAAWSVQSVWGAMRRESWYEFNNVGGGVTIDDGERLYYYQILKKD</sequence>
<organism evidence="2 3">
    <name type="scientific">Bowmanella dokdonensis</name>
    <dbReference type="NCBI Taxonomy" id="751969"/>
    <lineage>
        <taxon>Bacteria</taxon>
        <taxon>Pseudomonadati</taxon>
        <taxon>Pseudomonadota</taxon>
        <taxon>Gammaproteobacteria</taxon>
        <taxon>Alteromonadales</taxon>
        <taxon>Alteromonadaceae</taxon>
        <taxon>Bowmanella</taxon>
    </lineage>
</organism>
<proteinExistence type="predicted"/>
<reference evidence="2" key="1">
    <citation type="submission" date="2021-03" db="EMBL/GenBank/DDBJ databases">
        <title>novel species isolated from a fishpond in China.</title>
        <authorList>
            <person name="Lu H."/>
            <person name="Cai Z."/>
        </authorList>
    </citation>
    <scope>NUCLEOTIDE SEQUENCE</scope>
    <source>
        <strain evidence="2">JCM 30855</strain>
    </source>
</reference>
<dbReference type="Proteomes" id="UP000664654">
    <property type="component" value="Unassembled WGS sequence"/>
</dbReference>
<gene>
    <name evidence="2" type="ORF">J0A66_10845</name>
</gene>
<evidence type="ECO:0000256" key="1">
    <source>
        <dbReference type="SAM" id="MobiDB-lite"/>
    </source>
</evidence>
<keyword evidence="3" id="KW-1185">Reference proteome</keyword>
<protein>
    <submittedName>
        <fullName evidence="2">Uncharacterized protein</fullName>
    </submittedName>
</protein>
<dbReference type="RefSeq" id="WP_206573836.1">
    <property type="nucleotide sequence ID" value="NZ_JAFKCV010000005.1"/>
</dbReference>